<evidence type="ECO:0000256" key="5">
    <source>
        <dbReference type="SAM" id="Phobius"/>
    </source>
</evidence>
<dbReference type="SMART" id="SM00752">
    <property type="entry name" value="HTTM"/>
    <property type="match status" value="1"/>
</dbReference>
<dbReference type="InterPro" id="IPR052964">
    <property type="entry name" value="Sporulation_signal_mat"/>
</dbReference>
<dbReference type="PANTHER" id="PTHR39535">
    <property type="entry name" value="SPORULATION-DELAYING PROTEIN SDPB"/>
    <property type="match status" value="1"/>
</dbReference>
<feature type="transmembrane region" description="Helical" evidence="5">
    <location>
        <begin position="123"/>
        <end position="141"/>
    </location>
</feature>
<dbReference type="GO" id="GO:0012505">
    <property type="term" value="C:endomembrane system"/>
    <property type="evidence" value="ECO:0007669"/>
    <property type="project" value="UniProtKB-SubCell"/>
</dbReference>
<organism evidence="7 8">
    <name type="scientific">Flavobacterium columnare</name>
    <dbReference type="NCBI Taxonomy" id="996"/>
    <lineage>
        <taxon>Bacteria</taxon>
        <taxon>Pseudomonadati</taxon>
        <taxon>Bacteroidota</taxon>
        <taxon>Flavobacteriia</taxon>
        <taxon>Flavobacteriales</taxon>
        <taxon>Flavobacteriaceae</taxon>
        <taxon>Flavobacterium</taxon>
    </lineage>
</organism>
<evidence type="ECO:0000259" key="6">
    <source>
        <dbReference type="SMART" id="SM00752"/>
    </source>
</evidence>
<evidence type="ECO:0000313" key="7">
    <source>
        <dbReference type="EMBL" id="OWP74655.1"/>
    </source>
</evidence>
<feature type="transmembrane region" description="Helical" evidence="5">
    <location>
        <begin position="255"/>
        <end position="285"/>
    </location>
</feature>
<evidence type="ECO:0000256" key="2">
    <source>
        <dbReference type="ARBA" id="ARBA00022692"/>
    </source>
</evidence>
<name>A0A246G7U1_9FLAO</name>
<proteinExistence type="predicted"/>
<feature type="transmembrane region" description="Helical" evidence="5">
    <location>
        <begin position="222"/>
        <end position="243"/>
    </location>
</feature>
<feature type="domain" description="HTTM-like" evidence="6">
    <location>
        <begin position="18"/>
        <end position="288"/>
    </location>
</feature>
<dbReference type="InterPro" id="IPR023894">
    <property type="entry name" value="Sporulation_SdpB"/>
</dbReference>
<keyword evidence="3 5" id="KW-1133">Transmembrane helix</keyword>
<dbReference type="AlphaFoldDB" id="A0A246G7U1"/>
<dbReference type="NCBIfam" id="TIGR04033">
    <property type="entry name" value="export_SdpB"/>
    <property type="match status" value="1"/>
</dbReference>
<gene>
    <name evidence="7" type="ORF">BWK62_13715</name>
</gene>
<evidence type="ECO:0000256" key="1">
    <source>
        <dbReference type="ARBA" id="ARBA00004127"/>
    </source>
</evidence>
<sequence length="303" mass="34983">MYKKVTYIEHKLRLIAQTQAPYTNTIGLGRSILALGTLLTLLVNPIDNIFIKSITGKFITPILDTDLKYNFFYLLGAEKILLMKWLAIVILAIVISGFFQKITSILHWWIAFSFLHSSTVIDGGDQIAAIISLLIIPICILDNRKNHWHKKIVERKLSNIISIVFINIIRLQVAIIYFHAAVGKFGHEEWEDGTAIYYWLNHSFFGSNDFFNFINIFLKNSFIVSGLTYGVLVLELMIFLALFASIRYRLLILPVAIFFHIFIILFLGIFSFFFSICAALILYLYPTYSDIEPQKIYILLYKK</sequence>
<keyword evidence="2 5" id="KW-0812">Transmembrane</keyword>
<feature type="transmembrane region" description="Helical" evidence="5">
    <location>
        <begin position="161"/>
        <end position="180"/>
    </location>
</feature>
<keyword evidence="4 5" id="KW-0472">Membrane</keyword>
<dbReference type="PANTHER" id="PTHR39535:SF2">
    <property type="entry name" value="HTTM DOMAIN-CONTAINING PROTEIN"/>
    <property type="match status" value="1"/>
</dbReference>
<dbReference type="Proteomes" id="UP000198034">
    <property type="component" value="Unassembled WGS sequence"/>
</dbReference>
<accession>A0A246G7U1</accession>
<comment type="subcellular location">
    <subcellularLocation>
        <location evidence="1">Endomembrane system</location>
        <topology evidence="1">Multi-pass membrane protein</topology>
    </subcellularLocation>
</comment>
<dbReference type="EMBL" id="MTCY01000061">
    <property type="protein sequence ID" value="OWP74655.1"/>
    <property type="molecule type" value="Genomic_DNA"/>
</dbReference>
<comment type="caution">
    <text evidence="7">The sequence shown here is derived from an EMBL/GenBank/DDBJ whole genome shotgun (WGS) entry which is preliminary data.</text>
</comment>
<feature type="transmembrane region" description="Helical" evidence="5">
    <location>
        <begin position="85"/>
        <end position="111"/>
    </location>
</feature>
<protein>
    <recommendedName>
        <fullName evidence="6">HTTM-like domain-containing protein</fullName>
    </recommendedName>
</protein>
<dbReference type="InterPro" id="IPR011020">
    <property type="entry name" value="HTTM-like"/>
</dbReference>
<reference evidence="7 8" key="1">
    <citation type="journal article" date="2017" name="Infect. Genet. Evol.">
        <title>Comparative genome analysis of fish pathogen Flavobacterium columnare reveals extensive sequence diversity within the species.</title>
        <authorList>
            <person name="Kayansamruaj P."/>
            <person name="Dong H.T."/>
            <person name="Hirono I."/>
            <person name="Kondo H."/>
            <person name="Senapin S."/>
            <person name="Rodkhum C."/>
        </authorList>
    </citation>
    <scope>NUCLEOTIDE SEQUENCE [LARGE SCALE GENOMIC DNA]</scope>
    <source>
        <strain evidence="7 8">1214</strain>
    </source>
</reference>
<evidence type="ECO:0000256" key="3">
    <source>
        <dbReference type="ARBA" id="ARBA00022989"/>
    </source>
</evidence>
<evidence type="ECO:0000256" key="4">
    <source>
        <dbReference type="ARBA" id="ARBA00023136"/>
    </source>
</evidence>
<evidence type="ECO:0000313" key="8">
    <source>
        <dbReference type="Proteomes" id="UP000198034"/>
    </source>
</evidence>